<accession>A0A559J8N7</accession>
<dbReference type="InterPro" id="IPR036291">
    <property type="entry name" value="NAD(P)-bd_dom_sf"/>
</dbReference>
<gene>
    <name evidence="1" type="ORF">FPZ45_21345</name>
</gene>
<dbReference type="Gene3D" id="3.40.50.720">
    <property type="entry name" value="NAD(P)-binding Rossmann-like Domain"/>
    <property type="match status" value="1"/>
</dbReference>
<protein>
    <submittedName>
        <fullName evidence="1">Shikimate dehydrogenase</fullName>
    </submittedName>
</protein>
<dbReference type="AlphaFoldDB" id="A0A559J8N7"/>
<dbReference type="Gene3D" id="3.40.50.10860">
    <property type="entry name" value="Leucine Dehydrogenase, chain A, domain 1"/>
    <property type="match status" value="1"/>
</dbReference>
<evidence type="ECO:0000313" key="1">
    <source>
        <dbReference type="EMBL" id="TVX96255.1"/>
    </source>
</evidence>
<name>A0A559J8N7_9BACL</name>
<comment type="caution">
    <text evidence="1">The sequence shown here is derived from an EMBL/GenBank/DDBJ whole genome shotgun (WGS) entry which is preliminary data.</text>
</comment>
<dbReference type="SUPFAM" id="SSF51735">
    <property type="entry name" value="NAD(P)-binding Rossmann-fold domains"/>
    <property type="match status" value="1"/>
</dbReference>
<keyword evidence="2" id="KW-1185">Reference proteome</keyword>
<evidence type="ECO:0000313" key="2">
    <source>
        <dbReference type="Proteomes" id="UP000316330"/>
    </source>
</evidence>
<dbReference type="Proteomes" id="UP000316330">
    <property type="component" value="Unassembled WGS sequence"/>
</dbReference>
<dbReference type="OrthoDB" id="8990234at2"/>
<dbReference type="EMBL" id="VNJJ01000017">
    <property type="protein sequence ID" value="TVX96255.1"/>
    <property type="molecule type" value="Genomic_DNA"/>
</dbReference>
<dbReference type="RefSeq" id="WP_144706307.1">
    <property type="nucleotide sequence ID" value="NZ_VNJJ01000017.1"/>
</dbReference>
<reference evidence="1 2" key="1">
    <citation type="submission" date="2019-07" db="EMBL/GenBank/DDBJ databases">
        <authorList>
            <person name="Kim J."/>
        </authorList>
    </citation>
    <scope>NUCLEOTIDE SEQUENCE [LARGE SCALE GENOMIC DNA]</scope>
    <source>
        <strain evidence="1 2">G13</strain>
    </source>
</reference>
<proteinExistence type="predicted"/>
<sequence length="313" mass="35261">MRKIMEKAIQPTFYFIGVTTGQSAIMDIFPRWAEALGLEKAVIKGIDIELDSAPEIYREVVQFIKNDELSLGALVTTHKLKVYEAAHDLFDYLDPYAKAFGEMSSISKRDGRLEGYAKDPISSGLAMEDFIPNQYWSRHHGEAFIMGAGGSAIAIASYLIKEIHGANKPSKIFVSDRNRERLNHMSQMIGAINHANVAFEYRLAENEGDNDLILSGLRPHSLAINATGLGKDRPGSPVTKAAVFPLDCLVWELNYRGDLLFMEQAQQQKEERNLRIHDGWIYFIHGWTQVIAEVFHISIDPKKIIRLSEIALK</sequence>
<organism evidence="1 2">
    <name type="scientific">Cohnella terricola</name>
    <dbReference type="NCBI Taxonomy" id="1289167"/>
    <lineage>
        <taxon>Bacteria</taxon>
        <taxon>Bacillati</taxon>
        <taxon>Bacillota</taxon>
        <taxon>Bacilli</taxon>
        <taxon>Bacillales</taxon>
        <taxon>Paenibacillaceae</taxon>
        <taxon>Cohnella</taxon>
    </lineage>
</organism>